<dbReference type="OrthoDB" id="10062030at2759"/>
<dbReference type="GO" id="GO:0003676">
    <property type="term" value="F:nucleic acid binding"/>
    <property type="evidence" value="ECO:0007669"/>
    <property type="project" value="InterPro"/>
</dbReference>
<dbReference type="Proteomes" id="UP000275846">
    <property type="component" value="Unassembled WGS sequence"/>
</dbReference>
<proteinExistence type="predicted"/>
<dbReference type="WBParaSite" id="SSLN_0000727201-mRNA-1">
    <property type="protein sequence ID" value="SSLN_0000727201-mRNA-1"/>
    <property type="gene ID" value="SSLN_0000727201"/>
</dbReference>
<name>A0A183SS48_SCHSO</name>
<reference evidence="4" key="1">
    <citation type="submission" date="2016-06" db="UniProtKB">
        <authorList>
            <consortium name="WormBaseParasite"/>
        </authorList>
    </citation>
    <scope>IDENTIFICATION</scope>
</reference>
<keyword evidence="3" id="KW-1185">Reference proteome</keyword>
<evidence type="ECO:0000313" key="4">
    <source>
        <dbReference type="WBParaSite" id="SSLN_0000727201-mRNA-1"/>
    </source>
</evidence>
<evidence type="ECO:0000256" key="1">
    <source>
        <dbReference type="SAM" id="MobiDB-lite"/>
    </source>
</evidence>
<dbReference type="AlphaFoldDB" id="A0A183SS48"/>
<protein>
    <submittedName>
        <fullName evidence="4">Integrase catalytic domain-containing protein</fullName>
    </submittedName>
</protein>
<feature type="region of interest" description="Disordered" evidence="1">
    <location>
        <begin position="106"/>
        <end position="128"/>
    </location>
</feature>
<sequence length="194" mass="21183">MTIGFSGERVGLKIIGPLPISVRGHEYILVRIDYFTKWTEAKPLLRQDATSVANAINRACIIRWVSPLSFHSDCGSNFESQLMQEVVNAPVAASNWYPTLTCGSSKLGSSQRPHPGQPSRPAGQTRLGSPVLCVPPHPAAQVSPLKLAAWNVRSLLDNPRSNPPEWRTALLARELARYKVDIAALSETGFSEQG</sequence>
<dbReference type="InterPro" id="IPR012337">
    <property type="entry name" value="RNaseH-like_sf"/>
</dbReference>
<accession>A0A183SS48</accession>
<evidence type="ECO:0000313" key="2">
    <source>
        <dbReference type="EMBL" id="VDL93431.1"/>
    </source>
</evidence>
<gene>
    <name evidence="2" type="ORF">SSLN_LOCUS7046</name>
</gene>
<reference evidence="2 3" key="2">
    <citation type="submission" date="2018-11" db="EMBL/GenBank/DDBJ databases">
        <authorList>
            <consortium name="Pathogen Informatics"/>
        </authorList>
    </citation>
    <scope>NUCLEOTIDE SEQUENCE [LARGE SCALE GENOMIC DNA]</scope>
    <source>
        <strain evidence="2 3">NST_G2</strain>
    </source>
</reference>
<evidence type="ECO:0000313" key="3">
    <source>
        <dbReference type="Proteomes" id="UP000275846"/>
    </source>
</evidence>
<dbReference type="InterPro" id="IPR036397">
    <property type="entry name" value="RNaseH_sf"/>
</dbReference>
<dbReference type="SUPFAM" id="SSF53098">
    <property type="entry name" value="Ribonuclease H-like"/>
    <property type="match status" value="1"/>
</dbReference>
<dbReference type="Gene3D" id="3.30.420.10">
    <property type="entry name" value="Ribonuclease H-like superfamily/Ribonuclease H"/>
    <property type="match status" value="1"/>
</dbReference>
<dbReference type="EMBL" id="UYSU01033961">
    <property type="protein sequence ID" value="VDL93431.1"/>
    <property type="molecule type" value="Genomic_DNA"/>
</dbReference>
<organism evidence="4">
    <name type="scientific">Schistocephalus solidus</name>
    <name type="common">Tapeworm</name>
    <dbReference type="NCBI Taxonomy" id="70667"/>
    <lineage>
        <taxon>Eukaryota</taxon>
        <taxon>Metazoa</taxon>
        <taxon>Spiralia</taxon>
        <taxon>Lophotrochozoa</taxon>
        <taxon>Platyhelminthes</taxon>
        <taxon>Cestoda</taxon>
        <taxon>Eucestoda</taxon>
        <taxon>Diphyllobothriidea</taxon>
        <taxon>Diphyllobothriidae</taxon>
        <taxon>Schistocephalus</taxon>
    </lineage>
</organism>